<comment type="pathway">
    <text evidence="3 12">Protein modification; protein glycosylation.</text>
</comment>
<keyword evidence="6 12" id="KW-0812">Transmembrane</keyword>
<dbReference type="Proteomes" id="UP000186594">
    <property type="component" value="Unassembled WGS sequence"/>
</dbReference>
<keyword evidence="4 12" id="KW-0328">Glycosyltransferase</keyword>
<sequence length="440" mass="49140">MRVAFIHPDLGIGGAERLVVDAAVGLQNRGHLVTVYTSYCDRNHCFDEVKDGSLHVRVLGDSIFPTNISGRFALLCAILRQIHLVIAFLLDGTQYDVVFVDQLSTCIPLLKLKHKVKVLFYCHFPDKLLSKKEGLLKRLYRLPLDWVEEFTTGCADDIVVNSNFTASIFHASFTSIKRIPRVLYPGVDIPSKMTSYSGLLSAIQQEKSIFLSLNRFERKKNISLAISAYASLKCPSKFQKTMLVIAGGYDSRVAENVEYHKELDTFATSLGLITKTIESSSPEFDLSDINVLFLPSVSSSDKAALLERASLLLYTPSFEHFGIVPLEAMLACTPVLAINNGGPLETIEHNVTGWLQEESTKQWSLVMEKVLEMNATELEKMGQMGRESVMSRFSKGNMARQLEENLQDMKERPAKTDWVFYAGLGLFIALSVLLLIQVIA</sequence>
<dbReference type="CDD" id="cd03805">
    <property type="entry name" value="GT4_ALG2-like"/>
    <property type="match status" value="1"/>
</dbReference>
<dbReference type="STRING" id="1198029.A0A1U7LWR1"/>
<dbReference type="GO" id="GO:0005789">
    <property type="term" value="C:endoplasmic reticulum membrane"/>
    <property type="evidence" value="ECO:0007669"/>
    <property type="project" value="UniProtKB-SubCell"/>
</dbReference>
<comment type="caution">
    <text evidence="15">The sequence shown here is derived from an EMBL/GenBank/DDBJ whole genome shotgun (WGS) entry which is preliminary data.</text>
</comment>
<dbReference type="InterPro" id="IPR028098">
    <property type="entry name" value="Glyco_trans_4-like_N"/>
</dbReference>
<keyword evidence="16" id="KW-1185">Reference proteome</keyword>
<protein>
    <recommendedName>
        <fullName evidence="12">Alpha-1,3/1,6-mannosyltransferase ALG2</fullName>
        <ecNumber evidence="12">2.4.1.132</ecNumber>
        <ecNumber evidence="12">2.4.1.257</ecNumber>
    </recommendedName>
    <alternativeName>
        <fullName evidence="12">GDP-Man:Man(1)GlcNAc(2)-PP-Dol alpha-1,3-mannosyltransferase</fullName>
    </alternativeName>
</protein>
<dbReference type="OrthoDB" id="448893at2759"/>
<name>A0A1U7LWR1_NEOID</name>
<evidence type="ECO:0000256" key="4">
    <source>
        <dbReference type="ARBA" id="ARBA00022676"/>
    </source>
</evidence>
<dbReference type="SUPFAM" id="SSF53756">
    <property type="entry name" value="UDP-Glycosyltransferase/glycogen phosphorylase"/>
    <property type="match status" value="1"/>
</dbReference>
<evidence type="ECO:0000256" key="11">
    <source>
        <dbReference type="ARBA" id="ARBA00045104"/>
    </source>
</evidence>
<evidence type="ECO:0000259" key="13">
    <source>
        <dbReference type="Pfam" id="PF00534"/>
    </source>
</evidence>
<keyword evidence="8 12" id="KW-1133">Transmembrane helix</keyword>
<gene>
    <name evidence="15" type="ORF">NEOLI_000787</name>
</gene>
<dbReference type="UniPathway" id="UPA00378"/>
<dbReference type="GO" id="GO:0102704">
    <property type="term" value="F:GDP-Man:Man(2)GlcNAc(2)-PP-Dol alpha-1,6-mannosyltransferase activity"/>
    <property type="evidence" value="ECO:0007669"/>
    <property type="project" value="UniProtKB-UniRule"/>
</dbReference>
<comment type="similarity">
    <text evidence="12">Belongs to the glycosyltransferase group 1 family.</text>
</comment>
<dbReference type="EMBL" id="LXFE01000122">
    <property type="protein sequence ID" value="OLL27074.1"/>
    <property type="molecule type" value="Genomic_DNA"/>
</dbReference>
<proteinExistence type="inferred from homology"/>
<dbReference type="EC" id="2.4.1.132" evidence="12"/>
<dbReference type="InterPro" id="IPR027054">
    <property type="entry name" value="ALG2"/>
</dbReference>
<accession>A0A1U7LWR1</accession>
<evidence type="ECO:0000256" key="9">
    <source>
        <dbReference type="ARBA" id="ARBA00023136"/>
    </source>
</evidence>
<dbReference type="Pfam" id="PF00534">
    <property type="entry name" value="Glycos_transf_1"/>
    <property type="match status" value="1"/>
</dbReference>
<dbReference type="AlphaFoldDB" id="A0A1U7LWR1"/>
<dbReference type="Pfam" id="PF13439">
    <property type="entry name" value="Glyco_transf_4"/>
    <property type="match status" value="1"/>
</dbReference>
<feature type="domain" description="Glycosyltransferase subfamily 4-like N-terminal" evidence="14">
    <location>
        <begin position="12"/>
        <end position="189"/>
    </location>
</feature>
<dbReference type="GO" id="GO:0004378">
    <property type="term" value="F:GDP-Man:Man(1)GlcNAc(2)-PP-Dol alpha-1,3-mannosyltransferase activity"/>
    <property type="evidence" value="ECO:0007669"/>
    <property type="project" value="UniProtKB-UniRule"/>
</dbReference>
<keyword evidence="7 12" id="KW-0256">Endoplasmic reticulum</keyword>
<evidence type="ECO:0000256" key="8">
    <source>
        <dbReference type="ARBA" id="ARBA00022989"/>
    </source>
</evidence>
<comment type="subcellular location">
    <subcellularLocation>
        <location evidence="2 12">Endoplasmic reticulum membrane</location>
    </subcellularLocation>
</comment>
<dbReference type="PANTHER" id="PTHR45918:SF1">
    <property type="entry name" value="ALPHA-1,3_1,6-MANNOSYLTRANSFERASE ALG2"/>
    <property type="match status" value="1"/>
</dbReference>
<evidence type="ECO:0000256" key="3">
    <source>
        <dbReference type="ARBA" id="ARBA00004922"/>
    </source>
</evidence>
<evidence type="ECO:0000313" key="16">
    <source>
        <dbReference type="Proteomes" id="UP000186594"/>
    </source>
</evidence>
<keyword evidence="9 12" id="KW-0472">Membrane</keyword>
<evidence type="ECO:0000256" key="2">
    <source>
        <dbReference type="ARBA" id="ARBA00004586"/>
    </source>
</evidence>
<organism evidence="15 16">
    <name type="scientific">Neolecta irregularis (strain DAH-3)</name>
    <dbReference type="NCBI Taxonomy" id="1198029"/>
    <lineage>
        <taxon>Eukaryota</taxon>
        <taxon>Fungi</taxon>
        <taxon>Dikarya</taxon>
        <taxon>Ascomycota</taxon>
        <taxon>Taphrinomycotina</taxon>
        <taxon>Neolectales</taxon>
        <taxon>Neolectaceae</taxon>
        <taxon>Neolecta</taxon>
    </lineage>
</organism>
<keyword evidence="5 12" id="KW-0808">Transferase</keyword>
<dbReference type="InterPro" id="IPR001296">
    <property type="entry name" value="Glyco_trans_1"/>
</dbReference>
<dbReference type="PANTHER" id="PTHR45918">
    <property type="entry name" value="ALPHA-1,3/1,6-MANNOSYLTRANSFERASE ALG2"/>
    <property type="match status" value="1"/>
</dbReference>
<dbReference type="OMA" id="AMYMKCP"/>
<evidence type="ECO:0000256" key="6">
    <source>
        <dbReference type="ARBA" id="ARBA00022692"/>
    </source>
</evidence>
<feature type="transmembrane region" description="Helical" evidence="12">
    <location>
        <begin position="418"/>
        <end position="439"/>
    </location>
</feature>
<evidence type="ECO:0000313" key="15">
    <source>
        <dbReference type="EMBL" id="OLL27074.1"/>
    </source>
</evidence>
<comment type="catalytic activity">
    <reaction evidence="10 12">
        <text>a beta-D-Man-(1-&gt;4)-beta-D-GlcNAc-(1-&gt;4)-alpha-D-GlcNAc-diphospho-di-trans,poly-cis-dolichol + GDP-alpha-D-mannose = an alpha-D-Man-(1-&gt;3)-beta-D-Man-(1-&gt;4)-beta-D-GlcNAc-(1-&gt;4)-alpha-D-GlcNAc-diphospho-di-trans,poly-cis-dolichol + GDP + H(+)</text>
        <dbReference type="Rhea" id="RHEA:29515"/>
        <dbReference type="Rhea" id="RHEA-COMP:19511"/>
        <dbReference type="Rhea" id="RHEA-COMP:19513"/>
        <dbReference type="ChEBI" id="CHEBI:15378"/>
        <dbReference type="ChEBI" id="CHEBI:57527"/>
        <dbReference type="ChEBI" id="CHEBI:58189"/>
        <dbReference type="ChEBI" id="CHEBI:58472"/>
        <dbReference type="ChEBI" id="CHEBI:132510"/>
        <dbReference type="EC" id="2.4.1.132"/>
    </reaction>
    <physiologicalReaction direction="left-to-right" evidence="10 12">
        <dbReference type="Rhea" id="RHEA:29516"/>
    </physiologicalReaction>
</comment>
<comment type="function">
    <text evidence="1 12">Mannosylates Man(2)GlcNAc(2)-dolichol diphosphate and Man(1)GlcNAc(2)-dolichol diphosphate to form Man(3)GlcNAc(2)-dolichol diphosphate.</text>
</comment>
<feature type="domain" description="Glycosyl transferase family 1" evidence="13">
    <location>
        <begin position="202"/>
        <end position="387"/>
    </location>
</feature>
<dbReference type="Gene3D" id="3.40.50.2000">
    <property type="entry name" value="Glycogen Phosphorylase B"/>
    <property type="match status" value="2"/>
</dbReference>
<comment type="catalytic activity">
    <reaction evidence="11 12">
        <text>an alpha-D-Man-(1-&gt;3)-beta-D-Man-(1-&gt;4)-beta-D-GlcNAc-(1-&gt;4)-alpha-D-GlcNAc-diphospho-di-trans,poly-cis-dolichol + GDP-alpha-D-mannose = an alpha-D-Man-(1-&gt;3)-[alpha-D-Man-(1-&gt;6)]-beta-D-Man-(1-&gt;4)-beta-D-GlcNAc-(1-&gt;4)-alpha-D-GlcNAc-diphospho-di-trans,poly-cis-dolichol + GDP + H(+)</text>
        <dbReference type="Rhea" id="RHEA:29519"/>
        <dbReference type="Rhea" id="RHEA-COMP:19513"/>
        <dbReference type="Rhea" id="RHEA-COMP:19515"/>
        <dbReference type="ChEBI" id="CHEBI:15378"/>
        <dbReference type="ChEBI" id="CHEBI:57527"/>
        <dbReference type="ChEBI" id="CHEBI:58189"/>
        <dbReference type="ChEBI" id="CHEBI:132510"/>
        <dbReference type="ChEBI" id="CHEBI:132511"/>
        <dbReference type="EC" id="2.4.1.257"/>
    </reaction>
    <physiologicalReaction direction="left-to-right" evidence="11 12">
        <dbReference type="Rhea" id="RHEA:29520"/>
    </physiologicalReaction>
</comment>
<evidence type="ECO:0000259" key="14">
    <source>
        <dbReference type="Pfam" id="PF13439"/>
    </source>
</evidence>
<reference evidence="15 16" key="1">
    <citation type="submission" date="2016-04" db="EMBL/GenBank/DDBJ databases">
        <title>Evolutionary innovation and constraint leading to complex multicellularity in the Ascomycota.</title>
        <authorList>
            <person name="Cisse O."/>
            <person name="Nguyen A."/>
            <person name="Hewitt D.A."/>
            <person name="Jedd G."/>
            <person name="Stajich J.E."/>
        </authorList>
    </citation>
    <scope>NUCLEOTIDE SEQUENCE [LARGE SCALE GENOMIC DNA]</scope>
    <source>
        <strain evidence="15 16">DAH-3</strain>
    </source>
</reference>
<evidence type="ECO:0000256" key="10">
    <source>
        <dbReference type="ARBA" id="ARBA00045103"/>
    </source>
</evidence>
<evidence type="ECO:0000256" key="1">
    <source>
        <dbReference type="ARBA" id="ARBA00003142"/>
    </source>
</evidence>
<evidence type="ECO:0000256" key="5">
    <source>
        <dbReference type="ARBA" id="ARBA00022679"/>
    </source>
</evidence>
<evidence type="ECO:0000256" key="7">
    <source>
        <dbReference type="ARBA" id="ARBA00022824"/>
    </source>
</evidence>
<dbReference type="EC" id="2.4.1.257" evidence="12"/>
<evidence type="ECO:0000256" key="12">
    <source>
        <dbReference type="RuleBase" id="RU367136"/>
    </source>
</evidence>